<evidence type="ECO:0008006" key="3">
    <source>
        <dbReference type="Google" id="ProtNLM"/>
    </source>
</evidence>
<organism evidence="1 2">
    <name type="scientific">Pseudofrankia asymbiotica</name>
    <dbReference type="NCBI Taxonomy" id="1834516"/>
    <lineage>
        <taxon>Bacteria</taxon>
        <taxon>Bacillati</taxon>
        <taxon>Actinomycetota</taxon>
        <taxon>Actinomycetes</taxon>
        <taxon>Frankiales</taxon>
        <taxon>Frankiaceae</taxon>
        <taxon>Pseudofrankia</taxon>
    </lineage>
</organism>
<keyword evidence="2" id="KW-1185">Reference proteome</keyword>
<evidence type="ECO:0000313" key="1">
    <source>
        <dbReference type="EMBL" id="ONH27581.1"/>
    </source>
</evidence>
<accession>A0A1V2I843</accession>
<dbReference type="EMBL" id="MOMC01000045">
    <property type="protein sequence ID" value="ONH27581.1"/>
    <property type="molecule type" value="Genomic_DNA"/>
</dbReference>
<reference evidence="2" key="1">
    <citation type="submission" date="2016-10" db="EMBL/GenBank/DDBJ databases">
        <title>Frankia sp. NRRL B-16386 Genome sequencing.</title>
        <authorList>
            <person name="Ghodhbane-Gtari F."/>
            <person name="Swanson E."/>
            <person name="Gueddou A."/>
            <person name="Hezbri K."/>
            <person name="Ktari K."/>
            <person name="Nouioui I."/>
            <person name="Morris K."/>
            <person name="Simpson S."/>
            <person name="Abebe-Akele F."/>
            <person name="Thomas K."/>
            <person name="Gtari M."/>
            <person name="Tisa L.S."/>
        </authorList>
    </citation>
    <scope>NUCLEOTIDE SEQUENCE [LARGE SCALE GENOMIC DNA]</scope>
    <source>
        <strain evidence="2">NRRL B-16386</strain>
    </source>
</reference>
<dbReference type="Proteomes" id="UP000188929">
    <property type="component" value="Unassembled WGS sequence"/>
</dbReference>
<comment type="caution">
    <text evidence="1">The sequence shown here is derived from an EMBL/GenBank/DDBJ whole genome shotgun (WGS) entry which is preliminary data.</text>
</comment>
<gene>
    <name evidence="1" type="ORF">BL253_21805</name>
</gene>
<dbReference type="AlphaFoldDB" id="A0A1V2I843"/>
<dbReference type="SUPFAM" id="SSF55154">
    <property type="entry name" value="CYTH-like phosphatases"/>
    <property type="match status" value="1"/>
</dbReference>
<dbReference type="OrthoDB" id="5764514at2"/>
<protein>
    <recommendedName>
        <fullName evidence="3">CYTH domain-containing protein</fullName>
    </recommendedName>
</protein>
<dbReference type="InterPro" id="IPR033469">
    <property type="entry name" value="CYTH-like_dom_sf"/>
</dbReference>
<proteinExistence type="predicted"/>
<evidence type="ECO:0000313" key="2">
    <source>
        <dbReference type="Proteomes" id="UP000188929"/>
    </source>
</evidence>
<sequence>MPEHELDELVALARQVDRVELKLTVPHQAHDAACAALGVQFRHAPKHQVYYFDSPDRLLQRHGVIIRARGRRDQPDDAVVKLRPAVPAEISPSMRASKRFTVEVDGMPGSYVCSAALKTHLGSSDLDRVVRHGHSPRRLLSATQLRLVGARLSAADVDLADLRGLRAIGPVSVRRRTLRPDGCDVPFLAECWTYPDDTRLIELSTRCRPADVLSAAARTATVLTAHGIDLTGPQQTKTIATYQYFDPSATVP</sequence>
<dbReference type="Gene3D" id="2.40.320.10">
    <property type="entry name" value="Hypothetical Protein Pfu-838710-001"/>
    <property type="match status" value="1"/>
</dbReference>
<name>A0A1V2I843_9ACTN</name>